<evidence type="ECO:0000256" key="2">
    <source>
        <dbReference type="ARBA" id="ARBA00001946"/>
    </source>
</evidence>
<comment type="caution">
    <text evidence="24">The sequence shown here is derived from an EMBL/GenBank/DDBJ whole genome shotgun (WGS) entry which is preliminary data.</text>
</comment>
<dbReference type="GO" id="GO:0009401">
    <property type="term" value="P:phosphoenolpyruvate-dependent sugar phosphotransferase system"/>
    <property type="evidence" value="ECO:0007669"/>
    <property type="project" value="UniProtKB-KW"/>
</dbReference>
<dbReference type="SUPFAM" id="SSF47831">
    <property type="entry name" value="Enzyme I of the PEP:sugar phosphotransferase system HPr-binding (sub)domain"/>
    <property type="match status" value="1"/>
</dbReference>
<evidence type="ECO:0000256" key="15">
    <source>
        <dbReference type="ARBA" id="ARBA00022842"/>
    </source>
</evidence>
<dbReference type="InterPro" id="IPR006318">
    <property type="entry name" value="PTS_EI-like"/>
</dbReference>
<evidence type="ECO:0000256" key="1">
    <source>
        <dbReference type="ARBA" id="ARBA00000683"/>
    </source>
</evidence>
<dbReference type="SUPFAM" id="SSF52009">
    <property type="entry name" value="Phosphohistidine domain"/>
    <property type="match status" value="1"/>
</dbReference>
<dbReference type="PIRSF" id="PIRSF000732">
    <property type="entry name" value="PTS_enzyme_I"/>
    <property type="match status" value="1"/>
</dbReference>
<evidence type="ECO:0000256" key="9">
    <source>
        <dbReference type="ARBA" id="ARBA00022490"/>
    </source>
</evidence>
<comment type="subcellular location">
    <subcellularLocation>
        <location evidence="4 17">Cytoplasm</location>
    </subcellularLocation>
</comment>
<dbReference type="InterPro" id="IPR023151">
    <property type="entry name" value="PEP_util_CS"/>
</dbReference>
<evidence type="ECO:0000259" key="23">
    <source>
        <dbReference type="Pfam" id="PF05524"/>
    </source>
</evidence>
<dbReference type="Gene3D" id="1.10.274.10">
    <property type="entry name" value="PtsI, HPr-binding domain"/>
    <property type="match status" value="1"/>
</dbReference>
<evidence type="ECO:0000256" key="13">
    <source>
        <dbReference type="ARBA" id="ARBA00022723"/>
    </source>
</evidence>
<dbReference type="EC" id="2.7.3.9" evidence="6 17"/>
<evidence type="ECO:0000313" key="24">
    <source>
        <dbReference type="EMBL" id="EMT52874.1"/>
    </source>
</evidence>
<evidence type="ECO:0000256" key="12">
    <source>
        <dbReference type="ARBA" id="ARBA00022683"/>
    </source>
</evidence>
<dbReference type="GO" id="GO:0046872">
    <property type="term" value="F:metal ion binding"/>
    <property type="evidence" value="ECO:0007669"/>
    <property type="project" value="UniProtKB-KW"/>
</dbReference>
<comment type="catalytic activity">
    <reaction evidence="1 17">
        <text>L-histidyl-[protein] + phosphoenolpyruvate = N(pros)-phospho-L-histidyl-[protein] + pyruvate</text>
        <dbReference type="Rhea" id="RHEA:23880"/>
        <dbReference type="Rhea" id="RHEA-COMP:9745"/>
        <dbReference type="Rhea" id="RHEA-COMP:9746"/>
        <dbReference type="ChEBI" id="CHEBI:15361"/>
        <dbReference type="ChEBI" id="CHEBI:29979"/>
        <dbReference type="ChEBI" id="CHEBI:58702"/>
        <dbReference type="ChEBI" id="CHEBI:64837"/>
        <dbReference type="EC" id="2.7.3.9"/>
    </reaction>
</comment>
<dbReference type="Gene3D" id="3.20.20.60">
    <property type="entry name" value="Phosphoenolpyruvate-binding domains"/>
    <property type="match status" value="1"/>
</dbReference>
<reference evidence="24 25" key="1">
    <citation type="submission" date="2013-03" db="EMBL/GenBank/DDBJ databases">
        <title>Assembly of a new bacterial strain Brevibacillus borstelensis AK1.</title>
        <authorList>
            <person name="Rajan I."/>
            <person name="PoliReddy D."/>
            <person name="Sugumar T."/>
            <person name="Rathinam K."/>
            <person name="Alqarawi S."/>
            <person name="Khalil A.B."/>
            <person name="Sivakumar N."/>
        </authorList>
    </citation>
    <scope>NUCLEOTIDE SEQUENCE [LARGE SCALE GENOMIC DNA]</scope>
    <source>
        <strain evidence="24 25">AK1</strain>
    </source>
</reference>
<feature type="active site" description="Tele-phosphohistidine intermediate" evidence="18">
    <location>
        <position position="198"/>
    </location>
</feature>
<dbReference type="InterPro" id="IPR036618">
    <property type="entry name" value="PtsI_HPr-bd_sf"/>
</dbReference>
<organism evidence="24 25">
    <name type="scientific">Brevibacillus borstelensis AK1</name>
    <dbReference type="NCBI Taxonomy" id="1300222"/>
    <lineage>
        <taxon>Bacteria</taxon>
        <taxon>Bacillati</taxon>
        <taxon>Bacillota</taxon>
        <taxon>Bacilli</taxon>
        <taxon>Bacillales</taxon>
        <taxon>Paenibacillaceae</taxon>
        <taxon>Brevibacillus</taxon>
    </lineage>
</organism>
<evidence type="ECO:0000256" key="10">
    <source>
        <dbReference type="ARBA" id="ARBA00022597"/>
    </source>
</evidence>
<feature type="binding site" evidence="19">
    <location>
        <position position="474"/>
    </location>
    <ligand>
        <name>phosphoenolpyruvate</name>
        <dbReference type="ChEBI" id="CHEBI:58702"/>
    </ligand>
</feature>
<feature type="binding site" evidence="20">
    <location>
        <position position="440"/>
    </location>
    <ligand>
        <name>Mg(2+)</name>
        <dbReference type="ChEBI" id="CHEBI:18420"/>
    </ligand>
</feature>
<sequence length="584" mass="64076">MGTIQVHGIGASAGIAIARAQVWKKQDQIIGQEVKSPEQELARFKKASEQALSGLATLHEQTKQRLGQKEADIFQAHMMLLQDPELIGQIEVLLAAGNINAEAAVQKVTGELVSLFASLEDEYMRERAADIRDVGQRLLSCLQEAVWGNLQGTAREEKGTSLDAVIVVAHDLSPSDTAQLDTGLIKGFATQIGGGTSHSAVMARALGIPAVVGLGQALEQVEDGDLIVLDGTAGLLCLRPDEEELSSYEQKRADWLREKKRQARWAELPTVTQDGHRVELGANIGHPDECRAVQQVGGEGIGLFRSEFLFMNRASMPDEEEQFQAYRQVAQDMNGKPVVIRTLDIGGDKELPYLNLQSELNPFLGYRAIRLCLDREELFLTQLRAILRASHYGSVKLMYPMIATLEEWRAANRLLAEAKETLARAGIPFDPAIEVGLMIEVPAAALASELFARDADFLSIGTNDLIQYTLACDRINEQVSGLYQPFHPAILRLIRQVIDAAHRYGRRVSMCGEMASDPLAIPLLLGMGLDGFSMSASSVLAARELINHLSFEEMKELAEAALKLEGQEQVKALLLERTRVQINA</sequence>
<dbReference type="Pfam" id="PF05524">
    <property type="entry name" value="PEP-utilisers_N"/>
    <property type="match status" value="1"/>
</dbReference>
<feature type="domain" description="PEP-utilising enzyme mobile" evidence="21">
    <location>
        <begin position="164"/>
        <end position="234"/>
    </location>
</feature>
<keyword evidence="9 17" id="KW-0963">Cytoplasm</keyword>
<keyword evidence="24" id="KW-0670">Pyruvate</keyword>
<evidence type="ECO:0000256" key="14">
    <source>
        <dbReference type="ARBA" id="ARBA00022777"/>
    </source>
</evidence>
<evidence type="ECO:0000256" key="16">
    <source>
        <dbReference type="ARBA" id="ARBA00033235"/>
    </source>
</evidence>
<comment type="similarity">
    <text evidence="5 17">Belongs to the PEP-utilizing enzyme family.</text>
</comment>
<dbReference type="PRINTS" id="PR01736">
    <property type="entry name" value="PHPHTRNFRASE"/>
</dbReference>
<dbReference type="NCBIfam" id="TIGR01417">
    <property type="entry name" value="PTS_I_fam"/>
    <property type="match status" value="1"/>
</dbReference>
<dbReference type="Gene3D" id="3.50.30.10">
    <property type="entry name" value="Phosphohistidine domain"/>
    <property type="match status" value="1"/>
</dbReference>
<feature type="binding site" evidence="20">
    <location>
        <position position="464"/>
    </location>
    <ligand>
        <name>Mg(2+)</name>
        <dbReference type="ChEBI" id="CHEBI:18420"/>
    </ligand>
</feature>
<feature type="active site" description="Proton donor" evidence="18">
    <location>
        <position position="511"/>
    </location>
</feature>
<feature type="domain" description="Phosphotransferase system enzyme I N-terminal" evidence="23">
    <location>
        <begin position="7"/>
        <end position="127"/>
    </location>
</feature>
<dbReference type="OrthoDB" id="9765468at2"/>
<feature type="binding site" evidence="19">
    <location>
        <begin position="463"/>
        <end position="464"/>
    </location>
    <ligand>
        <name>phosphoenolpyruvate</name>
        <dbReference type="ChEBI" id="CHEBI:58702"/>
    </ligand>
</feature>
<keyword evidence="25" id="KW-1185">Reference proteome</keyword>
<keyword evidence="8 17" id="KW-0813">Transport</keyword>
<protein>
    <recommendedName>
        <fullName evidence="7 17">Phosphoenolpyruvate-protein phosphotransferase</fullName>
        <ecNumber evidence="6 17">2.7.3.9</ecNumber>
    </recommendedName>
    <alternativeName>
        <fullName evidence="16 17">Phosphotransferase system, enzyme I</fullName>
    </alternativeName>
</protein>
<dbReference type="AlphaFoldDB" id="M8D9C8"/>
<proteinExistence type="inferred from homology"/>
<evidence type="ECO:0000256" key="19">
    <source>
        <dbReference type="PIRSR" id="PIRSR000732-2"/>
    </source>
</evidence>
<evidence type="ECO:0000259" key="22">
    <source>
        <dbReference type="Pfam" id="PF02896"/>
    </source>
</evidence>
<dbReference type="Pfam" id="PF00391">
    <property type="entry name" value="PEP-utilizers"/>
    <property type="match status" value="1"/>
</dbReference>
<name>M8D9C8_9BACL</name>
<evidence type="ECO:0000256" key="6">
    <source>
        <dbReference type="ARBA" id="ARBA00012232"/>
    </source>
</evidence>
<dbReference type="InterPro" id="IPR050499">
    <property type="entry name" value="PEP-utilizing_PTS_enzyme"/>
</dbReference>
<dbReference type="InterPro" id="IPR036637">
    <property type="entry name" value="Phosphohistidine_dom_sf"/>
</dbReference>
<evidence type="ECO:0000313" key="25">
    <source>
        <dbReference type="Proteomes" id="UP000012081"/>
    </source>
</evidence>
<evidence type="ECO:0000256" key="18">
    <source>
        <dbReference type="PIRSR" id="PIRSR000732-1"/>
    </source>
</evidence>
<evidence type="ECO:0000256" key="4">
    <source>
        <dbReference type="ARBA" id="ARBA00004496"/>
    </source>
</evidence>
<feature type="binding site" evidence="19">
    <location>
        <position position="341"/>
    </location>
    <ligand>
        <name>phosphoenolpyruvate</name>
        <dbReference type="ChEBI" id="CHEBI:58702"/>
    </ligand>
</feature>
<dbReference type="GO" id="GO:0005737">
    <property type="term" value="C:cytoplasm"/>
    <property type="evidence" value="ECO:0007669"/>
    <property type="project" value="UniProtKB-SubCell"/>
</dbReference>
<evidence type="ECO:0000259" key="21">
    <source>
        <dbReference type="Pfam" id="PF00391"/>
    </source>
</evidence>
<evidence type="ECO:0000256" key="7">
    <source>
        <dbReference type="ARBA" id="ARBA00016544"/>
    </source>
</evidence>
<dbReference type="PROSITE" id="PS00370">
    <property type="entry name" value="PEP_ENZYMES_PHOS_SITE"/>
    <property type="match status" value="1"/>
</dbReference>
<keyword evidence="11 17" id="KW-0808">Transferase</keyword>
<evidence type="ECO:0000256" key="17">
    <source>
        <dbReference type="PIRNR" id="PIRNR000732"/>
    </source>
</evidence>
<comment type="cofactor">
    <cofactor evidence="2 17 20">
        <name>Mg(2+)</name>
        <dbReference type="ChEBI" id="CHEBI:18420"/>
    </cofactor>
</comment>
<dbReference type="PANTHER" id="PTHR46244:SF3">
    <property type="entry name" value="PHOSPHOENOLPYRUVATE-PROTEIN PHOSPHOTRANSFERASE"/>
    <property type="match status" value="1"/>
</dbReference>
<keyword evidence="12 17" id="KW-0598">Phosphotransferase system</keyword>
<dbReference type="InterPro" id="IPR008279">
    <property type="entry name" value="PEP-util_enz_mobile_dom"/>
</dbReference>
<keyword evidence="13 17" id="KW-0479">Metal-binding</keyword>
<evidence type="ECO:0000256" key="3">
    <source>
        <dbReference type="ARBA" id="ARBA00002728"/>
    </source>
</evidence>
<dbReference type="InterPro" id="IPR024692">
    <property type="entry name" value="PTS_EI"/>
</dbReference>
<dbReference type="InterPro" id="IPR015813">
    <property type="entry name" value="Pyrv/PenolPyrv_kinase-like_dom"/>
</dbReference>
<feature type="domain" description="PEP-utilising enzyme C-terminal" evidence="22">
    <location>
        <begin position="260"/>
        <end position="549"/>
    </location>
</feature>
<dbReference type="InterPro" id="IPR040442">
    <property type="entry name" value="Pyrv_kinase-like_dom_sf"/>
</dbReference>
<keyword evidence="14 17" id="KW-0418">Kinase</keyword>
<dbReference type="PROSITE" id="PS00742">
    <property type="entry name" value="PEP_ENZYMES_2"/>
    <property type="match status" value="1"/>
</dbReference>
<gene>
    <name evidence="24" type="ORF">I532_08842</name>
</gene>
<comment type="function">
    <text evidence="3 17">General (non sugar-specific) component of the phosphoenolpyruvate-dependent sugar phosphotransferase system (sugar PTS). This major carbohydrate active-transport system catalyzes the phosphorylation of incoming sugar substrates concomitantly with their translocation across the cell membrane. Enzyme I transfers the phosphoryl group from phosphoenolpyruvate (PEP) to the phosphoryl carrier protein (HPr).</text>
</comment>
<evidence type="ECO:0000256" key="11">
    <source>
        <dbReference type="ARBA" id="ARBA00022679"/>
    </source>
</evidence>
<evidence type="ECO:0000256" key="5">
    <source>
        <dbReference type="ARBA" id="ARBA00007837"/>
    </source>
</evidence>
<dbReference type="InterPro" id="IPR000121">
    <property type="entry name" value="PEP_util_C"/>
</dbReference>
<accession>M8D9C8</accession>
<dbReference type="InterPro" id="IPR008731">
    <property type="entry name" value="PTS_EIN"/>
</dbReference>
<evidence type="ECO:0000256" key="8">
    <source>
        <dbReference type="ARBA" id="ARBA00022448"/>
    </source>
</evidence>
<dbReference type="Pfam" id="PF02896">
    <property type="entry name" value="PEP-utilizers_C"/>
    <property type="match status" value="1"/>
</dbReference>
<dbReference type="EMBL" id="APBN01000003">
    <property type="protein sequence ID" value="EMT52874.1"/>
    <property type="molecule type" value="Genomic_DNA"/>
</dbReference>
<dbReference type="GO" id="GO:0016301">
    <property type="term" value="F:kinase activity"/>
    <property type="evidence" value="ECO:0007669"/>
    <property type="project" value="UniProtKB-KW"/>
</dbReference>
<evidence type="ECO:0000256" key="20">
    <source>
        <dbReference type="PIRSR" id="PIRSR000732-3"/>
    </source>
</evidence>
<keyword evidence="15 17" id="KW-0460">Magnesium</keyword>
<dbReference type="Proteomes" id="UP000012081">
    <property type="component" value="Unassembled WGS sequence"/>
</dbReference>
<dbReference type="InterPro" id="IPR018274">
    <property type="entry name" value="PEP_util_AS"/>
</dbReference>
<feature type="binding site" evidence="19">
    <location>
        <position position="305"/>
    </location>
    <ligand>
        <name>phosphoenolpyruvate</name>
        <dbReference type="ChEBI" id="CHEBI:58702"/>
    </ligand>
</feature>
<dbReference type="PATRIC" id="fig|1300222.3.peg.1821"/>
<dbReference type="SUPFAM" id="SSF51621">
    <property type="entry name" value="Phosphoenolpyruvate/pyruvate domain"/>
    <property type="match status" value="1"/>
</dbReference>
<dbReference type="RefSeq" id="WP_003387709.1">
    <property type="nucleotide sequence ID" value="NZ_APBN01000003.1"/>
</dbReference>
<dbReference type="GO" id="GO:0008965">
    <property type="term" value="F:phosphoenolpyruvate-protein phosphotransferase activity"/>
    <property type="evidence" value="ECO:0007669"/>
    <property type="project" value="UniProtKB-EC"/>
</dbReference>
<dbReference type="PANTHER" id="PTHR46244">
    <property type="entry name" value="PHOSPHOENOLPYRUVATE-PROTEIN PHOSPHOTRANSFERASE"/>
    <property type="match status" value="1"/>
</dbReference>
<dbReference type="STRING" id="1300222.I532_08842"/>
<keyword evidence="10 17" id="KW-0762">Sugar transport</keyword>